<evidence type="ECO:0000256" key="3">
    <source>
        <dbReference type="ARBA" id="ARBA00023027"/>
    </source>
</evidence>
<dbReference type="Pfam" id="PF22725">
    <property type="entry name" value="GFO_IDH_MocA_C3"/>
    <property type="match status" value="1"/>
</dbReference>
<accession>A0A2L0UI60</accession>
<dbReference type="Proteomes" id="UP000239187">
    <property type="component" value="Chromosome"/>
</dbReference>
<dbReference type="InterPro" id="IPR055170">
    <property type="entry name" value="GFO_IDH_MocA-like_dom"/>
</dbReference>
<evidence type="ECO:0000259" key="6">
    <source>
        <dbReference type="Pfam" id="PF22725"/>
    </source>
</evidence>
<keyword evidence="3" id="KW-0520">NAD</keyword>
<proteinExistence type="inferred from homology"/>
<reference evidence="7 8" key="1">
    <citation type="submission" date="2017-11" db="EMBL/GenBank/DDBJ databases">
        <title>Draft genome of Arthrobacter agilis strain UMCV2, a plant growth-promoting rhizobacterium and biocontrol capacity of phytopathogenic fungi.</title>
        <authorList>
            <person name="Martinez-Camara R."/>
            <person name="Santoyo G."/>
            <person name="Moreno-Hagelsieb G."/>
            <person name="Valencia-Cantero E."/>
        </authorList>
    </citation>
    <scope>NUCLEOTIDE SEQUENCE [LARGE SCALE GENOMIC DNA]</scope>
    <source>
        <strain evidence="7 8">UMCV2</strain>
    </source>
</reference>
<name>A0A2L0UI60_9MICC</name>
<evidence type="ECO:0000313" key="8">
    <source>
        <dbReference type="Proteomes" id="UP000239187"/>
    </source>
</evidence>
<feature type="region of interest" description="Disordered" evidence="4">
    <location>
        <begin position="11"/>
        <end position="50"/>
    </location>
</feature>
<evidence type="ECO:0000256" key="1">
    <source>
        <dbReference type="ARBA" id="ARBA00010928"/>
    </source>
</evidence>
<dbReference type="PANTHER" id="PTHR43708:SF5">
    <property type="entry name" value="CONSERVED EXPRESSED OXIDOREDUCTASE (EUROFUNG)-RELATED"/>
    <property type="match status" value="1"/>
</dbReference>
<dbReference type="AlphaFoldDB" id="A0A2L0UI60"/>
<dbReference type="SUPFAM" id="SSF55347">
    <property type="entry name" value="Glyceraldehyde-3-phosphate dehydrogenase-like, C-terminal domain"/>
    <property type="match status" value="1"/>
</dbReference>
<comment type="similarity">
    <text evidence="1">Belongs to the Gfo/Idh/MocA family.</text>
</comment>
<evidence type="ECO:0000256" key="4">
    <source>
        <dbReference type="SAM" id="MobiDB-lite"/>
    </source>
</evidence>
<evidence type="ECO:0000259" key="5">
    <source>
        <dbReference type="Pfam" id="PF01408"/>
    </source>
</evidence>
<keyword evidence="2" id="KW-0560">Oxidoreductase</keyword>
<dbReference type="EMBL" id="CP024915">
    <property type="protein sequence ID" value="AUZ88888.1"/>
    <property type="molecule type" value="Genomic_DNA"/>
</dbReference>
<dbReference type="GO" id="GO:0000166">
    <property type="term" value="F:nucleotide binding"/>
    <property type="evidence" value="ECO:0007669"/>
    <property type="project" value="InterPro"/>
</dbReference>
<dbReference type="PANTHER" id="PTHR43708">
    <property type="entry name" value="CONSERVED EXPRESSED OXIDOREDUCTASE (EUROFUNG)"/>
    <property type="match status" value="1"/>
</dbReference>
<gene>
    <name evidence="7" type="ORF">CVO76_15480</name>
</gene>
<dbReference type="Gene3D" id="3.30.360.10">
    <property type="entry name" value="Dihydrodipicolinate Reductase, domain 2"/>
    <property type="match status" value="1"/>
</dbReference>
<dbReference type="Pfam" id="PF01408">
    <property type="entry name" value="GFO_IDH_MocA"/>
    <property type="match status" value="1"/>
</dbReference>
<feature type="domain" description="GFO/IDH/MocA-like oxidoreductase" evidence="6">
    <location>
        <begin position="199"/>
        <end position="319"/>
    </location>
</feature>
<dbReference type="SUPFAM" id="SSF51735">
    <property type="entry name" value="NAD(P)-binding Rossmann-fold domains"/>
    <property type="match status" value="1"/>
</dbReference>
<dbReference type="GO" id="GO:0016491">
    <property type="term" value="F:oxidoreductase activity"/>
    <property type="evidence" value="ECO:0007669"/>
    <property type="project" value="UniProtKB-KW"/>
</dbReference>
<feature type="domain" description="Gfo/Idh/MocA-like oxidoreductase N-terminal" evidence="5">
    <location>
        <begin position="71"/>
        <end position="187"/>
    </location>
</feature>
<dbReference type="Gene3D" id="3.40.50.720">
    <property type="entry name" value="NAD(P)-binding Rossmann-like Domain"/>
    <property type="match status" value="1"/>
</dbReference>
<evidence type="ECO:0000256" key="2">
    <source>
        <dbReference type="ARBA" id="ARBA00023002"/>
    </source>
</evidence>
<feature type="compositionally biased region" description="Low complexity" evidence="4">
    <location>
        <begin position="11"/>
        <end position="27"/>
    </location>
</feature>
<dbReference type="InterPro" id="IPR036291">
    <property type="entry name" value="NAD(P)-bd_dom_sf"/>
</dbReference>
<protein>
    <submittedName>
        <fullName evidence="7">Oxidoreductase</fullName>
    </submittedName>
</protein>
<evidence type="ECO:0000313" key="7">
    <source>
        <dbReference type="EMBL" id="AUZ88888.1"/>
    </source>
</evidence>
<dbReference type="InterPro" id="IPR051317">
    <property type="entry name" value="Gfo/Idh/MocA_oxidoreduct"/>
</dbReference>
<dbReference type="InterPro" id="IPR000683">
    <property type="entry name" value="Gfo/Idh/MocA-like_OxRdtase_N"/>
</dbReference>
<sequence>MLGSCSICRSPGACPRPGSRPPGGCWSRRWRQDRTGSPRPEPTYTEHRRPRVRWRDEDGGRVVQGPRGAISTVLVGFGHGGRVFHAPLIAHDPRFELAAVVVRSADRRRAARTAYPDAAVVGSIDEALAAVPDLDLAVISTPNATHAALAASALGRGLHVVLDKPFVVHADDGERLIEAAQAAGRLLVPFSNRRWDGDYLTVRSMVESGALGRIRTFESAMESWKPSITKPWKRDAGPGAGGGVLYDLGPHLIDQALSLFGPAVPAFADLRIDRAGGTADDTVFLVLQHLGGVTSTLHAGTLAPQVRSRFRVTGDDAGLTVLGTDPQEGLLAAGMPPGAVTGAQAGAHGLLGRDGHLEPVPIDPGAYPSFYEGVAAAIEGGPVPVAAEDALAVVRIIEQVHASFPARPR</sequence>
<organism evidence="7 8">
    <name type="scientific">Arthrobacter agilis</name>
    <dbReference type="NCBI Taxonomy" id="37921"/>
    <lineage>
        <taxon>Bacteria</taxon>
        <taxon>Bacillati</taxon>
        <taxon>Actinomycetota</taxon>
        <taxon>Actinomycetes</taxon>
        <taxon>Micrococcales</taxon>
        <taxon>Micrococcaceae</taxon>
        <taxon>Arthrobacter</taxon>
    </lineage>
</organism>